<evidence type="ECO:0000313" key="1">
    <source>
        <dbReference type="EMBL" id="GEM53446.1"/>
    </source>
</evidence>
<dbReference type="STRING" id="1218108.GCA_000382425_02016"/>
<evidence type="ECO:0000313" key="2">
    <source>
        <dbReference type="Proteomes" id="UP000321245"/>
    </source>
</evidence>
<name>A0A511NL28_9FLAO</name>
<gene>
    <name evidence="1" type="ORF">EB1_32360</name>
</gene>
<dbReference type="EMBL" id="BJXC01000030">
    <property type="protein sequence ID" value="GEM53446.1"/>
    <property type="molecule type" value="Genomic_DNA"/>
</dbReference>
<keyword evidence="2" id="KW-1185">Reference proteome</keyword>
<organism evidence="1 2">
    <name type="scientific">Empedobacter brevis NBRC 14943 = ATCC 43319</name>
    <dbReference type="NCBI Taxonomy" id="1218108"/>
    <lineage>
        <taxon>Bacteria</taxon>
        <taxon>Pseudomonadati</taxon>
        <taxon>Bacteroidota</taxon>
        <taxon>Flavobacteriia</taxon>
        <taxon>Flavobacteriales</taxon>
        <taxon>Weeksellaceae</taxon>
        <taxon>Empedobacter</taxon>
    </lineage>
</organism>
<protein>
    <recommendedName>
        <fullName evidence="3">Secretion system C-terminal sorting domain-containing protein</fullName>
    </recommendedName>
</protein>
<comment type="caution">
    <text evidence="1">The sequence shown here is derived from an EMBL/GenBank/DDBJ whole genome shotgun (WGS) entry which is preliminary data.</text>
</comment>
<evidence type="ECO:0008006" key="3">
    <source>
        <dbReference type="Google" id="ProtNLM"/>
    </source>
</evidence>
<dbReference type="Proteomes" id="UP000321245">
    <property type="component" value="Unassembled WGS sequence"/>
</dbReference>
<accession>A0A511NL28</accession>
<proteinExistence type="predicted"/>
<reference evidence="1 2" key="1">
    <citation type="submission" date="2019-07" db="EMBL/GenBank/DDBJ databases">
        <title>Whole genome shotgun sequence of Empedobacter brevis NBRC 14943.</title>
        <authorList>
            <person name="Hosoyama A."/>
            <person name="Uohara A."/>
            <person name="Ohji S."/>
            <person name="Ichikawa N."/>
        </authorList>
    </citation>
    <scope>NUCLEOTIDE SEQUENCE [LARGE SCALE GENOMIC DNA]</scope>
    <source>
        <strain evidence="1 2">NBRC 14943</strain>
    </source>
</reference>
<sequence>MVFHQNNIVYSFIKKKMHQFLLILLLIFSIYSYAQSSDGSITGKRPNTFLSYYNENVTITTEGTDTEFSGIINFTSNQGSVRIIPQASHKIILKPISQNNNFVEEEDSTVVGSRNKGTETIPWLSTKSNKTVTFPIPANQYLNISSDQEICKYIIYDANINKKDQRVINCTTSFRITVSFLSKGNYILVLETKNSNHITKYFIKN</sequence>
<dbReference type="AlphaFoldDB" id="A0A511NL28"/>